<proteinExistence type="inferred from homology"/>
<dbReference type="FunFam" id="3.40.50.1000:FF:000023">
    <property type="entry name" value="Phospholipid-transporting ATPase"/>
    <property type="match status" value="1"/>
</dbReference>
<feature type="transmembrane region" description="Helical" evidence="15">
    <location>
        <begin position="216"/>
        <end position="234"/>
    </location>
</feature>
<dbReference type="InterPro" id="IPR008250">
    <property type="entry name" value="ATPase_P-typ_transduc_dom_A_sf"/>
</dbReference>
<evidence type="ECO:0000256" key="2">
    <source>
        <dbReference type="ARBA" id="ARBA00008109"/>
    </source>
</evidence>
<feature type="transmembrane region" description="Helical" evidence="15">
    <location>
        <begin position="1230"/>
        <end position="1252"/>
    </location>
</feature>
<feature type="transmembrane region" description="Helical" evidence="15">
    <location>
        <begin position="1174"/>
        <end position="1192"/>
    </location>
</feature>
<feature type="domain" description="P-type ATPase C-terminal" evidence="18">
    <location>
        <begin position="1061"/>
        <end position="1304"/>
    </location>
</feature>
<feature type="binding site" evidence="13">
    <location>
        <position position="1009"/>
    </location>
    <ligand>
        <name>ATP</name>
        <dbReference type="ChEBI" id="CHEBI:30616"/>
    </ligand>
</feature>
<comment type="catalytic activity">
    <reaction evidence="11 15">
        <text>ATP + H2O + phospholipidSide 1 = ADP + phosphate + phospholipidSide 2.</text>
        <dbReference type="EC" id="7.6.2.1"/>
    </reaction>
</comment>
<dbReference type="GO" id="GO:0140327">
    <property type="term" value="F:flippase activity"/>
    <property type="evidence" value="ECO:0007669"/>
    <property type="project" value="UniProtKB-ARBA"/>
</dbReference>
<dbReference type="InterPro" id="IPR001757">
    <property type="entry name" value="P_typ_ATPase"/>
</dbReference>
<feature type="transmembrane region" description="Helical" evidence="15">
    <location>
        <begin position="1204"/>
        <end position="1223"/>
    </location>
</feature>
<dbReference type="InterPro" id="IPR023214">
    <property type="entry name" value="HAD_sf"/>
</dbReference>
<dbReference type="InterPro" id="IPR023298">
    <property type="entry name" value="ATPase_P-typ_TM_dom_sf"/>
</dbReference>
<dbReference type="SFLD" id="SFLDF00027">
    <property type="entry name" value="p-type_atpase"/>
    <property type="match status" value="1"/>
</dbReference>
<dbReference type="PROSITE" id="PS00154">
    <property type="entry name" value="ATPASE_E1_E2"/>
    <property type="match status" value="1"/>
</dbReference>
<feature type="binding site" evidence="13">
    <location>
        <position position="871"/>
    </location>
    <ligand>
        <name>ATP</name>
        <dbReference type="ChEBI" id="CHEBI:30616"/>
    </ligand>
</feature>
<dbReference type="Gene3D" id="3.40.50.1000">
    <property type="entry name" value="HAD superfamily/HAD-like"/>
    <property type="match status" value="1"/>
</dbReference>
<keyword evidence="7 14" id="KW-0460">Magnesium</keyword>
<dbReference type="EMBL" id="CM035414">
    <property type="protein sequence ID" value="KAH7429656.1"/>
    <property type="molecule type" value="Genomic_DNA"/>
</dbReference>
<feature type="binding site" evidence="13">
    <location>
        <position position="679"/>
    </location>
    <ligand>
        <name>ATP</name>
        <dbReference type="ChEBI" id="CHEBI:30616"/>
    </ligand>
</feature>
<comment type="caution">
    <text evidence="19">The sequence shown here is derived from an EMBL/GenBank/DDBJ whole genome shotgun (WGS) entry which is preliminary data.</text>
</comment>
<feature type="transmembrane region" description="Helical" evidence="15">
    <location>
        <begin position="434"/>
        <end position="457"/>
    </location>
</feature>
<evidence type="ECO:0000256" key="13">
    <source>
        <dbReference type="PIRSR" id="PIRSR606539-2"/>
    </source>
</evidence>
<dbReference type="NCBIfam" id="TIGR01652">
    <property type="entry name" value="ATPase-Plipid"/>
    <property type="match status" value="1"/>
</dbReference>
<evidence type="ECO:0000256" key="8">
    <source>
        <dbReference type="ARBA" id="ARBA00022967"/>
    </source>
</evidence>
<keyword evidence="10 15" id="KW-0472">Membrane</keyword>
<feature type="binding site" evidence="14">
    <location>
        <position position="561"/>
    </location>
    <ligand>
        <name>Mg(2+)</name>
        <dbReference type="ChEBI" id="CHEBI:18420"/>
    </ligand>
</feature>
<feature type="compositionally biased region" description="Polar residues" evidence="16">
    <location>
        <begin position="61"/>
        <end position="77"/>
    </location>
</feature>
<evidence type="ECO:0000313" key="19">
    <source>
        <dbReference type="EMBL" id="KAH7429656.1"/>
    </source>
</evidence>
<keyword evidence="4 14" id="KW-0479">Metal-binding</keyword>
<dbReference type="FunFam" id="3.40.50.1000:FF:000001">
    <property type="entry name" value="Phospholipid-transporting ATPase IC"/>
    <property type="match status" value="1"/>
</dbReference>
<dbReference type="GO" id="GO:0016887">
    <property type="term" value="F:ATP hydrolysis activity"/>
    <property type="evidence" value="ECO:0007669"/>
    <property type="project" value="InterPro"/>
</dbReference>
<dbReference type="GO" id="GO:0045332">
    <property type="term" value="P:phospholipid translocation"/>
    <property type="evidence" value="ECO:0007669"/>
    <property type="project" value="TreeGrafter"/>
</dbReference>
<dbReference type="OrthoDB" id="377733at2759"/>
<evidence type="ECO:0000256" key="4">
    <source>
        <dbReference type="ARBA" id="ARBA00022723"/>
    </source>
</evidence>
<name>A0A8T2U6V8_CERRI</name>
<feature type="binding site" evidence="13">
    <location>
        <position position="720"/>
    </location>
    <ligand>
        <name>ATP</name>
        <dbReference type="ChEBI" id="CHEBI:30616"/>
    </ligand>
</feature>
<dbReference type="GO" id="GO:0005886">
    <property type="term" value="C:plasma membrane"/>
    <property type="evidence" value="ECO:0007669"/>
    <property type="project" value="TreeGrafter"/>
</dbReference>
<dbReference type="Pfam" id="PF16212">
    <property type="entry name" value="PhoLip_ATPase_C"/>
    <property type="match status" value="1"/>
</dbReference>
<feature type="transmembrane region" description="Helical" evidence="15">
    <location>
        <begin position="1264"/>
        <end position="1289"/>
    </location>
</feature>
<dbReference type="Gene3D" id="2.70.150.10">
    <property type="entry name" value="Calcium-transporting ATPase, cytoplasmic transduction domain A"/>
    <property type="match status" value="1"/>
</dbReference>
<evidence type="ECO:0000256" key="3">
    <source>
        <dbReference type="ARBA" id="ARBA00022692"/>
    </source>
</evidence>
<keyword evidence="6 13" id="KW-0067">ATP-binding</keyword>
<evidence type="ECO:0000256" key="15">
    <source>
        <dbReference type="RuleBase" id="RU362033"/>
    </source>
</evidence>
<evidence type="ECO:0000256" key="7">
    <source>
        <dbReference type="ARBA" id="ARBA00022842"/>
    </source>
</evidence>
<keyword evidence="9 15" id="KW-1133">Transmembrane helix</keyword>
<keyword evidence="8 15" id="KW-1278">Translocase</keyword>
<feature type="binding site" evidence="14">
    <location>
        <position position="559"/>
    </location>
    <ligand>
        <name>Mg(2+)</name>
        <dbReference type="ChEBI" id="CHEBI:18420"/>
    </ligand>
</feature>
<sequence length="1330" mass="148408">MSVSGHPLLTSAPQFFSSPKHIRSPSSPAVNGGFNCICVNAIPASQDGSFTLQEGHPLAANETNVGPNTATDNNCTSDSEKLSAAGAVDGEISVRYASSQSRASPSGSSSQLDVSVPTLERFRHEITHPAVELLEPWDAKFSSKGSQSFAAIPVSDISSSPVQNEEKPKVKHRRVYINNPLRTNDREDIVGNKVRTSKYTWLTFLPKNLFEQFRRVAYIYFLAIVILNQIPQLAVFGRTASLFPLLFVLVVTAIKDGYEDWGRHRSDVIENNRLAEVFTQGEFRPKKWKRIEVGEVVRVVANMPVPCDMVLLGSSDPTGVAYIQTLNLDGESNLKTRYARQETQSKQPDIHPLSGCVVCEPPTRNIYEFTAYLEMDGEDIPLGPSNVILRGCELKNTSWVVGVVVYAGKDTKVMKNSSGAQSKRSKLETQMNNATMWLAFFLLLICLVGGLGMGIWVGKHQSTLDDLPYYGKRDIFTGEDVAFYNVIGEAVFAFLSFVIMFQVLIPISLYISMELVRLGQSSFMSRDKEMYYSETNTRFECRALNINEDLGQIKYIFSDKTGTLTQNRMEFYGASIDGINYCDNVKVLNGSNPSIGLTRRSRIRIKTEQVVNLDSKLLCLLQNDSELLEKNIAHEFFLVLAICNTVVPIKVDEETPDARDSSSSEKPIVIEYQAESPDEQALVTAAAFYGYILLERSTRHVLIEVQGVVQRYDLLGIHEFDSVRKRMSVVIRFPDRSIKVLLKGADTAVLDLVTKYTVFAATSAAERRSASVLSSTISHIEDYAKAGLRTLVLASKQLSEADYYDWESRVAQSNTALGSNRVILLRKVAESLERDLDLLGATAVEDKLQDGVPETIAALREAGMKVWVLTGDKQETAISIGFACNLLTHDMEQIIINASTASGCRDEISRAMAHIQKHKDLSTQVCNGKLLESPQSSPLSSTAILSTSLKAHLHTNGRKIQENSTLCSDSSPSLALIIDGNTLLHALSEELEQKFFEVATACKAVICCRVAPSQKSNIVSLVKEKAQEMTLAIGDGANDVPMLQKAHVGIGLSGQEGRQAVMSSDFSMGQFKFLSKLLLVHGHWNYQRLSYMVLYNLYRNAVFVMMLFWFILQTAFSASSAIFDWNLMFYSLIYTSVPTIVVGIFDKDLSQKTLLSHPPLYGAGQKDESYNNRLFWITMLDTLWQSLVLFYVPLYTYQVSTIDIWSIGSLWTIAVVILVNLHLAMDVQHWMWITHLAIWGSIASTFGCLLILDSIKQETFLPHYGVIFHMISTFEYWFDIVLIVVLALLPRFCVKAMVQRVWPTDIQMAREVEAKNLCKESTHNKHSMEI</sequence>
<dbReference type="Pfam" id="PF13246">
    <property type="entry name" value="Cation_ATPase"/>
    <property type="match status" value="1"/>
</dbReference>
<feature type="binding site" evidence="13">
    <location>
        <position position="872"/>
    </location>
    <ligand>
        <name>ATP</name>
        <dbReference type="ChEBI" id="CHEBI:30616"/>
    </ligand>
</feature>
<dbReference type="SUPFAM" id="SSF81660">
    <property type="entry name" value="Metal cation-transporting ATPase, ATP-binding domain N"/>
    <property type="match status" value="1"/>
</dbReference>
<dbReference type="EMBL" id="CM035414">
    <property type="protein sequence ID" value="KAH7429655.1"/>
    <property type="molecule type" value="Genomic_DNA"/>
</dbReference>
<evidence type="ECO:0000256" key="6">
    <source>
        <dbReference type="ARBA" id="ARBA00022840"/>
    </source>
</evidence>
<keyword evidence="5 13" id="KW-0547">Nucleotide-binding</keyword>
<feature type="region of interest" description="Disordered" evidence="16">
    <location>
        <begin position="59"/>
        <end position="79"/>
    </location>
</feature>
<feature type="active site" description="4-aspartylphosphate intermediate" evidence="12">
    <location>
        <position position="559"/>
    </location>
</feature>
<feature type="transmembrane region" description="Helical" evidence="15">
    <location>
        <begin position="1128"/>
        <end position="1145"/>
    </location>
</feature>
<dbReference type="InterPro" id="IPR036412">
    <property type="entry name" value="HAD-like_sf"/>
</dbReference>
<feature type="binding site" evidence="13">
    <location>
        <position position="1038"/>
    </location>
    <ligand>
        <name>ATP</name>
        <dbReference type="ChEBI" id="CHEBI:30616"/>
    </ligand>
</feature>
<dbReference type="InterPro" id="IPR032631">
    <property type="entry name" value="P-type_ATPase_N"/>
</dbReference>
<feature type="binding site" evidence="13">
    <location>
        <position position="1015"/>
    </location>
    <ligand>
        <name>ATP</name>
        <dbReference type="ChEBI" id="CHEBI:30616"/>
    </ligand>
</feature>
<dbReference type="InterPro" id="IPR023299">
    <property type="entry name" value="ATPase_P-typ_cyto_dom_N"/>
</dbReference>
<evidence type="ECO:0000256" key="14">
    <source>
        <dbReference type="PIRSR" id="PIRSR606539-3"/>
    </source>
</evidence>
<accession>A0A8T2U6V8</accession>
<keyword evidence="20" id="KW-1185">Reference proteome</keyword>
<feature type="binding site" evidence="14">
    <location>
        <position position="1035"/>
    </location>
    <ligand>
        <name>Mg(2+)</name>
        <dbReference type="ChEBI" id="CHEBI:18420"/>
    </ligand>
</feature>
<dbReference type="InterPro" id="IPR018303">
    <property type="entry name" value="ATPase_P-typ_P_site"/>
</dbReference>
<feature type="binding site" evidence="13">
    <location>
        <position position="789"/>
    </location>
    <ligand>
        <name>ATP</name>
        <dbReference type="ChEBI" id="CHEBI:30616"/>
    </ligand>
</feature>
<feature type="binding site" evidence="13">
    <location>
        <position position="561"/>
    </location>
    <ligand>
        <name>ATP</name>
        <dbReference type="ChEBI" id="CHEBI:30616"/>
    </ligand>
</feature>
<feature type="binding site" evidence="14">
    <location>
        <position position="1039"/>
    </location>
    <ligand>
        <name>Mg(2+)</name>
        <dbReference type="ChEBI" id="CHEBI:18420"/>
    </ligand>
</feature>
<dbReference type="PANTHER" id="PTHR24092:SF91">
    <property type="entry name" value="PHOSPHOLIPID-TRANSPORTING ATPASE 1"/>
    <property type="match status" value="1"/>
</dbReference>
<protein>
    <recommendedName>
        <fullName evidence="15">Phospholipid-transporting ATPase</fullName>
        <ecNumber evidence="15">7.6.2.1</ecNumber>
    </recommendedName>
</protein>
<evidence type="ECO:0000259" key="18">
    <source>
        <dbReference type="Pfam" id="PF16212"/>
    </source>
</evidence>
<gene>
    <name evidence="19" type="ORF">KP509_09G060500</name>
</gene>
<feature type="binding site" evidence="13">
    <location>
        <position position="870"/>
    </location>
    <ligand>
        <name>ATP</name>
        <dbReference type="ChEBI" id="CHEBI:30616"/>
    </ligand>
</feature>
<feature type="transmembrane region" description="Helical" evidence="15">
    <location>
        <begin position="490"/>
        <end position="511"/>
    </location>
</feature>
<dbReference type="PANTHER" id="PTHR24092">
    <property type="entry name" value="PROBABLE PHOSPHOLIPID-TRANSPORTING ATPASE"/>
    <property type="match status" value="1"/>
</dbReference>
<evidence type="ECO:0000256" key="9">
    <source>
        <dbReference type="ARBA" id="ARBA00022989"/>
    </source>
</evidence>
<dbReference type="SFLD" id="SFLDS00003">
    <property type="entry name" value="Haloacid_Dehalogenase"/>
    <property type="match status" value="1"/>
</dbReference>
<dbReference type="InterPro" id="IPR044492">
    <property type="entry name" value="P_typ_ATPase_HD_dom"/>
</dbReference>
<feature type="domain" description="P-type ATPase N-terminal" evidence="17">
    <location>
        <begin position="175"/>
        <end position="240"/>
    </location>
</feature>
<dbReference type="GO" id="GO:0005524">
    <property type="term" value="F:ATP binding"/>
    <property type="evidence" value="ECO:0007669"/>
    <property type="project" value="UniProtKB-UniRule"/>
</dbReference>
<organism evidence="19 20">
    <name type="scientific">Ceratopteris richardii</name>
    <name type="common">Triangle waterfern</name>
    <dbReference type="NCBI Taxonomy" id="49495"/>
    <lineage>
        <taxon>Eukaryota</taxon>
        <taxon>Viridiplantae</taxon>
        <taxon>Streptophyta</taxon>
        <taxon>Embryophyta</taxon>
        <taxon>Tracheophyta</taxon>
        <taxon>Polypodiopsida</taxon>
        <taxon>Polypodiidae</taxon>
        <taxon>Polypodiales</taxon>
        <taxon>Pteridineae</taxon>
        <taxon>Pteridaceae</taxon>
        <taxon>Parkerioideae</taxon>
        <taxon>Ceratopteris</taxon>
    </lineage>
</organism>
<dbReference type="Gene3D" id="3.40.1110.10">
    <property type="entry name" value="Calcium-transporting ATPase, cytoplasmic domain N"/>
    <property type="match status" value="1"/>
</dbReference>
<dbReference type="SUPFAM" id="SSF56784">
    <property type="entry name" value="HAD-like"/>
    <property type="match status" value="1"/>
</dbReference>
<dbReference type="PRINTS" id="PR00119">
    <property type="entry name" value="CATATPASE"/>
</dbReference>
<comment type="subcellular location">
    <subcellularLocation>
        <location evidence="1 15">Membrane</location>
        <topology evidence="1 15">Multi-pass membrane protein</topology>
    </subcellularLocation>
</comment>
<feature type="binding site" evidence="13">
    <location>
        <position position="560"/>
    </location>
    <ligand>
        <name>ATP</name>
        <dbReference type="ChEBI" id="CHEBI:30616"/>
    </ligand>
</feature>
<comment type="cofactor">
    <cofactor evidence="14">
        <name>Mg(2+)</name>
        <dbReference type="ChEBI" id="CHEBI:18420"/>
    </cofactor>
</comment>
<evidence type="ECO:0000313" key="20">
    <source>
        <dbReference type="Proteomes" id="UP000825935"/>
    </source>
</evidence>
<feature type="binding site" evidence="13">
    <location>
        <position position="1039"/>
    </location>
    <ligand>
        <name>ATP</name>
        <dbReference type="ChEBI" id="CHEBI:30616"/>
    </ligand>
</feature>
<keyword evidence="3 15" id="KW-0812">Transmembrane</keyword>
<evidence type="ECO:0000256" key="12">
    <source>
        <dbReference type="PIRSR" id="PIRSR606539-1"/>
    </source>
</evidence>
<dbReference type="Proteomes" id="UP000825935">
    <property type="component" value="Chromosome 9"/>
</dbReference>
<dbReference type="InterPro" id="IPR006539">
    <property type="entry name" value="P-type_ATPase_IV"/>
</dbReference>
<dbReference type="InterPro" id="IPR032630">
    <property type="entry name" value="P_typ_ATPase_c"/>
</dbReference>
<dbReference type="Pfam" id="PF16209">
    <property type="entry name" value="PhoLip_ATPase_N"/>
    <property type="match status" value="1"/>
</dbReference>
<dbReference type="EC" id="7.6.2.1" evidence="15"/>
<dbReference type="FunFam" id="2.70.150.10:FF:000054">
    <property type="entry name" value="Phospholipid-transporting ATPase"/>
    <property type="match status" value="1"/>
</dbReference>
<dbReference type="CDD" id="cd02073">
    <property type="entry name" value="P-type_ATPase_APLT_Dnf-like"/>
    <property type="match status" value="1"/>
</dbReference>
<evidence type="ECO:0000256" key="1">
    <source>
        <dbReference type="ARBA" id="ARBA00004141"/>
    </source>
</evidence>
<comment type="similarity">
    <text evidence="2 15">Belongs to the cation transport ATPase (P-type) (TC 3.A.3) family. Type IV subfamily.</text>
</comment>
<feature type="binding site" evidence="13">
    <location>
        <position position="743"/>
    </location>
    <ligand>
        <name>ATP</name>
        <dbReference type="ChEBI" id="CHEBI:30616"/>
    </ligand>
</feature>
<evidence type="ECO:0000259" key="17">
    <source>
        <dbReference type="Pfam" id="PF16209"/>
    </source>
</evidence>
<feature type="transmembrane region" description="Helical" evidence="15">
    <location>
        <begin position="1097"/>
        <end position="1116"/>
    </location>
</feature>
<dbReference type="GO" id="GO:0005783">
    <property type="term" value="C:endoplasmic reticulum"/>
    <property type="evidence" value="ECO:0007669"/>
    <property type="project" value="UniProtKB-ARBA"/>
</dbReference>
<evidence type="ECO:0000256" key="16">
    <source>
        <dbReference type="SAM" id="MobiDB-lite"/>
    </source>
</evidence>
<reference evidence="19" key="1">
    <citation type="submission" date="2021-08" db="EMBL/GenBank/DDBJ databases">
        <title>WGS assembly of Ceratopteris richardii.</title>
        <authorList>
            <person name="Marchant D.B."/>
            <person name="Chen G."/>
            <person name="Jenkins J."/>
            <person name="Shu S."/>
            <person name="Leebens-Mack J."/>
            <person name="Grimwood J."/>
            <person name="Schmutz J."/>
            <person name="Soltis P."/>
            <person name="Soltis D."/>
            <person name="Chen Z.-H."/>
        </authorList>
    </citation>
    <scope>NUCLEOTIDE SEQUENCE</scope>
    <source>
        <strain evidence="19">Whitten #5841</strain>
        <tissue evidence="19">Leaf</tissue>
    </source>
</reference>
<dbReference type="SUPFAM" id="SSF81653">
    <property type="entry name" value="Calcium ATPase, transduction domain A"/>
    <property type="match status" value="1"/>
</dbReference>
<evidence type="ECO:0000256" key="10">
    <source>
        <dbReference type="ARBA" id="ARBA00023136"/>
    </source>
</evidence>
<feature type="binding site" evidence="13">
    <location>
        <position position="559"/>
    </location>
    <ligand>
        <name>ATP</name>
        <dbReference type="ChEBI" id="CHEBI:30616"/>
    </ligand>
</feature>
<dbReference type="NCBIfam" id="TIGR01494">
    <property type="entry name" value="ATPase_P-type"/>
    <property type="match status" value="1"/>
</dbReference>
<evidence type="ECO:0000256" key="11">
    <source>
        <dbReference type="ARBA" id="ARBA00034036"/>
    </source>
</evidence>
<dbReference type="SFLD" id="SFLDG00002">
    <property type="entry name" value="C1.7:_P-type_atpase_like"/>
    <property type="match status" value="1"/>
</dbReference>
<dbReference type="OMA" id="IYADIDM"/>
<evidence type="ECO:0000256" key="5">
    <source>
        <dbReference type="ARBA" id="ARBA00022741"/>
    </source>
</evidence>
<dbReference type="GO" id="GO:0000287">
    <property type="term" value="F:magnesium ion binding"/>
    <property type="evidence" value="ECO:0007669"/>
    <property type="project" value="UniProtKB-UniRule"/>
</dbReference>
<dbReference type="SUPFAM" id="SSF81665">
    <property type="entry name" value="Calcium ATPase, transmembrane domain M"/>
    <property type="match status" value="1"/>
</dbReference>